<name>A0A2M4BP44_9DIPT</name>
<feature type="domain" description="C2H2-type" evidence="7">
    <location>
        <begin position="129"/>
        <end position="156"/>
    </location>
</feature>
<dbReference type="AlphaFoldDB" id="A0A2M4BP44"/>
<dbReference type="Pfam" id="PF00096">
    <property type="entry name" value="zf-C2H2"/>
    <property type="match status" value="3"/>
</dbReference>
<feature type="domain" description="C2H2-type" evidence="7">
    <location>
        <begin position="18"/>
        <end position="45"/>
    </location>
</feature>
<dbReference type="PROSITE" id="PS00028">
    <property type="entry name" value="ZINC_FINGER_C2H2_1"/>
    <property type="match status" value="6"/>
</dbReference>
<keyword evidence="2" id="KW-0677">Repeat</keyword>
<dbReference type="InterPro" id="IPR013087">
    <property type="entry name" value="Znf_C2H2_type"/>
</dbReference>
<evidence type="ECO:0000313" key="8">
    <source>
        <dbReference type="EMBL" id="MBW54839.1"/>
    </source>
</evidence>
<keyword evidence="3 5" id="KW-0863">Zinc-finger</keyword>
<feature type="region of interest" description="Disordered" evidence="6">
    <location>
        <begin position="362"/>
        <end position="386"/>
    </location>
</feature>
<dbReference type="SUPFAM" id="SSF57667">
    <property type="entry name" value="beta-beta-alpha zinc fingers"/>
    <property type="match status" value="4"/>
</dbReference>
<feature type="domain" description="C2H2-type" evidence="7">
    <location>
        <begin position="72"/>
        <end position="100"/>
    </location>
</feature>
<dbReference type="FunFam" id="3.30.160.60:FF:000100">
    <property type="entry name" value="Zinc finger 45-like"/>
    <property type="match status" value="2"/>
</dbReference>
<evidence type="ECO:0000256" key="4">
    <source>
        <dbReference type="ARBA" id="ARBA00022833"/>
    </source>
</evidence>
<accession>A0A2M4BP44</accession>
<feature type="compositionally biased region" description="Polar residues" evidence="6">
    <location>
        <begin position="366"/>
        <end position="377"/>
    </location>
</feature>
<feature type="domain" description="C2H2-type" evidence="7">
    <location>
        <begin position="101"/>
        <end position="128"/>
    </location>
</feature>
<evidence type="ECO:0000256" key="5">
    <source>
        <dbReference type="PROSITE-ProRule" id="PRU00042"/>
    </source>
</evidence>
<proteinExistence type="predicted"/>
<dbReference type="GO" id="GO:0008270">
    <property type="term" value="F:zinc ion binding"/>
    <property type="evidence" value="ECO:0007669"/>
    <property type="project" value="UniProtKB-KW"/>
</dbReference>
<reference evidence="8" key="1">
    <citation type="submission" date="2018-01" db="EMBL/GenBank/DDBJ databases">
        <title>An insight into the sialome of Amazonian anophelines.</title>
        <authorList>
            <person name="Ribeiro J.M."/>
            <person name="Scarpassa V."/>
            <person name="Calvo E."/>
        </authorList>
    </citation>
    <scope>NUCLEOTIDE SEQUENCE</scope>
    <source>
        <tissue evidence="8">Salivary glands</tissue>
    </source>
</reference>
<evidence type="ECO:0000256" key="6">
    <source>
        <dbReference type="SAM" id="MobiDB-lite"/>
    </source>
</evidence>
<evidence type="ECO:0000256" key="2">
    <source>
        <dbReference type="ARBA" id="ARBA00022737"/>
    </source>
</evidence>
<evidence type="ECO:0000256" key="3">
    <source>
        <dbReference type="ARBA" id="ARBA00022771"/>
    </source>
</evidence>
<evidence type="ECO:0000256" key="1">
    <source>
        <dbReference type="ARBA" id="ARBA00022723"/>
    </source>
</evidence>
<keyword evidence="4" id="KW-0862">Zinc</keyword>
<dbReference type="PANTHER" id="PTHR24379:SF121">
    <property type="entry name" value="C2H2-TYPE DOMAIN-CONTAINING PROTEIN"/>
    <property type="match status" value="1"/>
</dbReference>
<organism evidence="8">
    <name type="scientific">Anopheles marajoara</name>
    <dbReference type="NCBI Taxonomy" id="58244"/>
    <lineage>
        <taxon>Eukaryota</taxon>
        <taxon>Metazoa</taxon>
        <taxon>Ecdysozoa</taxon>
        <taxon>Arthropoda</taxon>
        <taxon>Hexapoda</taxon>
        <taxon>Insecta</taxon>
        <taxon>Pterygota</taxon>
        <taxon>Neoptera</taxon>
        <taxon>Endopterygota</taxon>
        <taxon>Diptera</taxon>
        <taxon>Nematocera</taxon>
        <taxon>Culicoidea</taxon>
        <taxon>Culicidae</taxon>
        <taxon>Anophelinae</taxon>
        <taxon>Anopheles</taxon>
    </lineage>
</organism>
<dbReference type="Gene3D" id="3.30.160.60">
    <property type="entry name" value="Classic Zinc Finger"/>
    <property type="match status" value="4"/>
</dbReference>
<dbReference type="EMBL" id="GGFJ01005698">
    <property type="protein sequence ID" value="MBW54839.1"/>
    <property type="molecule type" value="Transcribed_RNA"/>
</dbReference>
<sequence length="421" mass="46287">MEKNVPTQATKGGKRKSYDCDTCSKTVFSKSHKRFHDEVHRSARYACQSCTKTYLHKRDLDLHRTKAHDSRYHCTRCKESFATVAQLQAHKDEKHAPKEKFSCHLCPLQFTLKGNLTKHLIVHRGERSYVCSDCGKAFLRPNALKHHVLSHRTKRYQCQSCGKEFVDARNLERHLKTHSKLKGYKCSLCGVTSTRRDNIVRHAKSLHPDSDLKQIVLPNSSVTGGQVEAIKREAQNSAKPAPPVAPVQANRISVIQVVGKPKESIIQPECEPRSIGDTEPRTVAAKPSDVSKVVRLDHLELYRKILKPATINSSSSTSNISSNNIGSNLNANNCTPSLDAGQQLPAENNACTHAAHAAPSAGELATSASARPTINETGGTGGAGGSNGLGSINNFCEVHWRKRTSQHFITNSRAQSDQGIV</sequence>
<protein>
    <submittedName>
        <fullName evidence="8">Putative c2h2-type zn-finger protein</fullName>
    </submittedName>
</protein>
<feature type="domain" description="C2H2-type" evidence="7">
    <location>
        <begin position="45"/>
        <end position="73"/>
    </location>
</feature>
<keyword evidence="1" id="KW-0479">Metal-binding</keyword>
<evidence type="ECO:0000259" key="7">
    <source>
        <dbReference type="PROSITE" id="PS50157"/>
    </source>
</evidence>
<dbReference type="SMART" id="SM00355">
    <property type="entry name" value="ZnF_C2H2"/>
    <property type="match status" value="7"/>
</dbReference>
<dbReference type="PANTHER" id="PTHR24379">
    <property type="entry name" value="KRAB AND ZINC FINGER DOMAIN-CONTAINING"/>
    <property type="match status" value="1"/>
</dbReference>
<feature type="domain" description="C2H2-type" evidence="7">
    <location>
        <begin position="156"/>
        <end position="183"/>
    </location>
</feature>
<feature type="domain" description="C2H2-type" evidence="7">
    <location>
        <begin position="184"/>
        <end position="212"/>
    </location>
</feature>
<dbReference type="PROSITE" id="PS50157">
    <property type="entry name" value="ZINC_FINGER_C2H2_2"/>
    <property type="match status" value="7"/>
</dbReference>
<dbReference type="InterPro" id="IPR036236">
    <property type="entry name" value="Znf_C2H2_sf"/>
</dbReference>